<dbReference type="PANTHER" id="PTHR42912:SF45">
    <property type="entry name" value="23S RRNA (GUANINE(745)-N(1))-METHYLTRANSFERASE"/>
    <property type="match status" value="1"/>
</dbReference>
<dbReference type="InterPro" id="IPR029063">
    <property type="entry name" value="SAM-dependent_MTases_sf"/>
</dbReference>
<keyword evidence="2" id="KW-0489">Methyltransferase</keyword>
<comment type="caution">
    <text evidence="2">The sequence shown here is derived from an EMBL/GenBank/DDBJ whole genome shotgun (WGS) entry which is preliminary data.</text>
</comment>
<dbReference type="SUPFAM" id="SSF53335">
    <property type="entry name" value="S-adenosyl-L-methionine-dependent methyltransferases"/>
    <property type="match status" value="1"/>
</dbReference>
<organism evidence="2 3">
    <name type="scientific">Sphaerisporangium krabiense</name>
    <dbReference type="NCBI Taxonomy" id="763782"/>
    <lineage>
        <taxon>Bacteria</taxon>
        <taxon>Bacillati</taxon>
        <taxon>Actinomycetota</taxon>
        <taxon>Actinomycetes</taxon>
        <taxon>Streptosporangiales</taxon>
        <taxon>Streptosporangiaceae</taxon>
        <taxon>Sphaerisporangium</taxon>
    </lineage>
</organism>
<evidence type="ECO:0000313" key="3">
    <source>
        <dbReference type="Proteomes" id="UP000588112"/>
    </source>
</evidence>
<reference evidence="2 3" key="1">
    <citation type="submission" date="2020-08" db="EMBL/GenBank/DDBJ databases">
        <title>Sequencing the genomes of 1000 actinobacteria strains.</title>
        <authorList>
            <person name="Klenk H.-P."/>
        </authorList>
    </citation>
    <scope>NUCLEOTIDE SEQUENCE [LARGE SCALE GENOMIC DNA]</scope>
    <source>
        <strain evidence="2 3">DSM 45790</strain>
    </source>
</reference>
<dbReference type="Gene3D" id="3.40.50.150">
    <property type="entry name" value="Vaccinia Virus protein VP39"/>
    <property type="match status" value="1"/>
</dbReference>
<dbReference type="EMBL" id="JACHBR010000001">
    <property type="protein sequence ID" value="MBB5625243.1"/>
    <property type="molecule type" value="Genomic_DNA"/>
</dbReference>
<protein>
    <submittedName>
        <fullName evidence="2">SAM-dependent methyltransferase</fullName>
    </submittedName>
</protein>
<dbReference type="Proteomes" id="UP000588112">
    <property type="component" value="Unassembled WGS sequence"/>
</dbReference>
<evidence type="ECO:0000259" key="1">
    <source>
        <dbReference type="Pfam" id="PF08241"/>
    </source>
</evidence>
<dbReference type="CDD" id="cd02440">
    <property type="entry name" value="AdoMet_MTases"/>
    <property type="match status" value="1"/>
</dbReference>
<proteinExistence type="predicted"/>
<gene>
    <name evidence="2" type="ORF">BJ981_000942</name>
</gene>
<dbReference type="GO" id="GO:0008757">
    <property type="term" value="F:S-adenosylmethionine-dependent methyltransferase activity"/>
    <property type="evidence" value="ECO:0007669"/>
    <property type="project" value="InterPro"/>
</dbReference>
<sequence>MAGENVLVLNYDAEASTYDRTRGGDARAVSAAAAIGALLPRQVTLVADLACGTGIVTARVAAPRVIGIDLSHGMARLAAARLPGRVARGDVTAVPLADGSVDAVVMIWLLHLLDHAASARALAEAARVLRPGGTLLTTVDKDEAYYVTPSDVAELIVPVRARHVPPPSDAHDRVTGLATALDLSPAGRTTFPGDGQGHSPRGWAELILTRRIPWTKRADPGTLAALTGRLHALPGQDRPRADPVYRLVSFTKG</sequence>
<feature type="domain" description="Methyltransferase type 11" evidence="1">
    <location>
        <begin position="48"/>
        <end position="136"/>
    </location>
</feature>
<keyword evidence="3" id="KW-1185">Reference proteome</keyword>
<dbReference type="InterPro" id="IPR013216">
    <property type="entry name" value="Methyltransf_11"/>
</dbReference>
<dbReference type="RefSeq" id="WP_204070453.1">
    <property type="nucleotide sequence ID" value="NZ_BOOS01000034.1"/>
</dbReference>
<dbReference type="InterPro" id="IPR050508">
    <property type="entry name" value="Methyltransf_Superfamily"/>
</dbReference>
<evidence type="ECO:0000313" key="2">
    <source>
        <dbReference type="EMBL" id="MBB5625243.1"/>
    </source>
</evidence>
<dbReference type="PANTHER" id="PTHR42912">
    <property type="entry name" value="METHYLTRANSFERASE"/>
    <property type="match status" value="1"/>
</dbReference>
<accession>A0A7W8Z147</accession>
<dbReference type="GO" id="GO:0032259">
    <property type="term" value="P:methylation"/>
    <property type="evidence" value="ECO:0007669"/>
    <property type="project" value="UniProtKB-KW"/>
</dbReference>
<dbReference type="Pfam" id="PF08241">
    <property type="entry name" value="Methyltransf_11"/>
    <property type="match status" value="1"/>
</dbReference>
<name>A0A7W8Z147_9ACTN</name>
<dbReference type="AlphaFoldDB" id="A0A7W8Z147"/>
<keyword evidence="2" id="KW-0808">Transferase</keyword>